<dbReference type="EMBL" id="JACTVM010000003">
    <property type="protein sequence ID" value="MBC9226924.1"/>
    <property type="molecule type" value="Genomic_DNA"/>
</dbReference>
<comment type="caution">
    <text evidence="1">The sequence shown here is derived from an EMBL/GenBank/DDBJ whole genome shotgun (WGS) entry which is preliminary data.</text>
</comment>
<protein>
    <submittedName>
        <fullName evidence="1">Uncharacterized protein</fullName>
    </submittedName>
</protein>
<organism evidence="1 2">
    <name type="scientific">Aeromicrobium senzhongii</name>
    <dbReference type="NCBI Taxonomy" id="2663859"/>
    <lineage>
        <taxon>Bacteria</taxon>
        <taxon>Bacillati</taxon>
        <taxon>Actinomycetota</taxon>
        <taxon>Actinomycetes</taxon>
        <taxon>Propionibacteriales</taxon>
        <taxon>Nocardioidaceae</taxon>
        <taxon>Aeromicrobium</taxon>
    </lineage>
</organism>
<name>A0A8I0EWR7_9ACTN</name>
<dbReference type="AlphaFoldDB" id="A0A8I0EWR7"/>
<reference evidence="1" key="1">
    <citation type="submission" date="2020-09" db="EMBL/GenBank/DDBJ databases">
        <title>Novel species in genus Aeromicrobium.</title>
        <authorList>
            <person name="Zhang G."/>
        </authorList>
    </citation>
    <scope>NUCLEOTIDE SEQUENCE</scope>
    <source>
        <strain evidence="1">Zg-636</strain>
    </source>
</reference>
<accession>A0A8I0EWR7</accession>
<dbReference type="Proteomes" id="UP000620591">
    <property type="component" value="Unassembled WGS sequence"/>
</dbReference>
<dbReference type="RefSeq" id="WP_187769656.1">
    <property type="nucleotide sequence ID" value="NZ_JACTVM010000003.1"/>
</dbReference>
<proteinExistence type="predicted"/>
<evidence type="ECO:0000313" key="2">
    <source>
        <dbReference type="Proteomes" id="UP000620591"/>
    </source>
</evidence>
<gene>
    <name evidence="1" type="ORF">IBG24_11390</name>
</gene>
<evidence type="ECO:0000313" key="1">
    <source>
        <dbReference type="EMBL" id="MBC9226924.1"/>
    </source>
</evidence>
<sequence>MGWGCGAGAAALLLAVGGCSTGDPETAVDDAYPRLEETVSAIRADADVIFAQSGDDPTAGMATAHQELYDVPSRDPLTWRFYLSDIGTTSGGNPQAHLVGGCLEIVDADGETAASAFRCPASVQREFHTYLDFDINLLTGEPWD</sequence>